<evidence type="ECO:0000259" key="6">
    <source>
        <dbReference type="PROSITE" id="PS51464"/>
    </source>
</evidence>
<dbReference type="InterPro" id="IPR000281">
    <property type="entry name" value="HTH_RpiR"/>
</dbReference>
<dbReference type="InterPro" id="IPR046348">
    <property type="entry name" value="SIS_dom_sf"/>
</dbReference>
<keyword evidence="8" id="KW-1185">Reference proteome</keyword>
<evidence type="ECO:0000256" key="4">
    <source>
        <dbReference type="ARBA" id="ARBA00023163"/>
    </source>
</evidence>
<proteinExistence type="predicted"/>
<dbReference type="OrthoDB" id="8713538at2"/>
<dbReference type="Pfam" id="PF01418">
    <property type="entry name" value="HTH_6"/>
    <property type="match status" value="1"/>
</dbReference>
<evidence type="ECO:0000259" key="5">
    <source>
        <dbReference type="PROSITE" id="PS51071"/>
    </source>
</evidence>
<evidence type="ECO:0000256" key="3">
    <source>
        <dbReference type="ARBA" id="ARBA00023152"/>
    </source>
</evidence>
<dbReference type="Gene3D" id="3.40.50.10490">
    <property type="entry name" value="Glucose-6-phosphate isomerase like protein, domain 1"/>
    <property type="match status" value="1"/>
</dbReference>
<evidence type="ECO:0000256" key="1">
    <source>
        <dbReference type="ARBA" id="ARBA00023015"/>
    </source>
</evidence>
<dbReference type="STRING" id="32040.SAMN04489710_109105"/>
<feature type="domain" description="HTH rpiR-type" evidence="5">
    <location>
        <begin position="3"/>
        <end position="79"/>
    </location>
</feature>
<dbReference type="GO" id="GO:0003700">
    <property type="term" value="F:DNA-binding transcription factor activity"/>
    <property type="evidence" value="ECO:0007669"/>
    <property type="project" value="InterPro"/>
</dbReference>
<protein>
    <submittedName>
        <fullName evidence="7">DNA-binding transcriptional regulator, MurR/RpiR family, contains HTH and SIS domains</fullName>
    </submittedName>
</protein>
<keyword evidence="1" id="KW-0805">Transcription regulation</keyword>
<dbReference type="InterPro" id="IPR035472">
    <property type="entry name" value="RpiR-like_SIS"/>
</dbReference>
<evidence type="ECO:0000313" key="7">
    <source>
        <dbReference type="EMBL" id="SFD93868.1"/>
    </source>
</evidence>
<dbReference type="PROSITE" id="PS51071">
    <property type="entry name" value="HTH_RPIR"/>
    <property type="match status" value="1"/>
</dbReference>
<dbReference type="EMBL" id="FOMQ01000009">
    <property type="protein sequence ID" value="SFD93868.1"/>
    <property type="molecule type" value="Genomic_DNA"/>
</dbReference>
<sequence length="292" mass="30977">MTVSVQDHLRQRYADLSPALQAVARYLLDHPAEVVTSSMRHLGVQAGATPPTLVRFAQQVGFDGWPALKAAFAADLGLGGDAYGARAQRLVGRAAEGGGLAGEMFELQRRNLESTQTQSAPRLDEACALIEKARAVHVAGFRASYPIAFGLVYQYRLFRQTVHLLDGQGGTLEMQQRAFAKGDVLVVASFAPYSREALQVAEAARDAGCRIVALTDSLASPLSLMAQQTLLFSIHSPSFFPSVAAGMALAEALVELLASRAGAGAARSIGEAERRLHATGAYAKARRSRAGG</sequence>
<keyword evidence="2 7" id="KW-0238">DNA-binding</keyword>
<gene>
    <name evidence="7" type="ORF">SAMN04489710_109105</name>
</gene>
<evidence type="ECO:0000256" key="2">
    <source>
        <dbReference type="ARBA" id="ARBA00023125"/>
    </source>
</evidence>
<dbReference type="GO" id="GO:0097367">
    <property type="term" value="F:carbohydrate derivative binding"/>
    <property type="evidence" value="ECO:0007669"/>
    <property type="project" value="InterPro"/>
</dbReference>
<evidence type="ECO:0000313" key="8">
    <source>
        <dbReference type="Proteomes" id="UP000199517"/>
    </source>
</evidence>
<dbReference type="RefSeq" id="WP_092953581.1">
    <property type="nucleotide sequence ID" value="NZ_FOMQ01000009.1"/>
</dbReference>
<dbReference type="SUPFAM" id="SSF46689">
    <property type="entry name" value="Homeodomain-like"/>
    <property type="match status" value="1"/>
</dbReference>
<accession>A0A1I1WHJ4</accession>
<dbReference type="Proteomes" id="UP000199517">
    <property type="component" value="Unassembled WGS sequence"/>
</dbReference>
<feature type="domain" description="SIS" evidence="6">
    <location>
        <begin position="126"/>
        <end position="263"/>
    </location>
</feature>
<dbReference type="GO" id="GO:0003677">
    <property type="term" value="F:DNA binding"/>
    <property type="evidence" value="ECO:0007669"/>
    <property type="project" value="UniProtKB-KW"/>
</dbReference>
<dbReference type="SUPFAM" id="SSF53697">
    <property type="entry name" value="SIS domain"/>
    <property type="match status" value="1"/>
</dbReference>
<dbReference type="PROSITE" id="PS51464">
    <property type="entry name" value="SIS"/>
    <property type="match status" value="1"/>
</dbReference>
<dbReference type="AlphaFoldDB" id="A0A1I1WHJ4"/>
<dbReference type="GO" id="GO:0006096">
    <property type="term" value="P:glycolytic process"/>
    <property type="evidence" value="ECO:0007669"/>
    <property type="project" value="UniProtKB-KW"/>
</dbReference>
<organism evidence="7 8">
    <name type="scientific">Paracidovorax konjaci</name>
    <dbReference type="NCBI Taxonomy" id="32040"/>
    <lineage>
        <taxon>Bacteria</taxon>
        <taxon>Pseudomonadati</taxon>
        <taxon>Pseudomonadota</taxon>
        <taxon>Betaproteobacteria</taxon>
        <taxon>Burkholderiales</taxon>
        <taxon>Comamonadaceae</taxon>
        <taxon>Paracidovorax</taxon>
    </lineage>
</organism>
<dbReference type="Gene3D" id="1.10.10.10">
    <property type="entry name" value="Winged helix-like DNA-binding domain superfamily/Winged helix DNA-binding domain"/>
    <property type="match status" value="1"/>
</dbReference>
<keyword evidence="4" id="KW-0804">Transcription</keyword>
<dbReference type="PANTHER" id="PTHR30514:SF18">
    <property type="entry name" value="RPIR-FAMILY TRANSCRIPTIONAL REGULATOR"/>
    <property type="match status" value="1"/>
</dbReference>
<dbReference type="InterPro" id="IPR001347">
    <property type="entry name" value="SIS_dom"/>
</dbReference>
<dbReference type="Pfam" id="PF01380">
    <property type="entry name" value="SIS"/>
    <property type="match status" value="1"/>
</dbReference>
<dbReference type="InterPro" id="IPR009057">
    <property type="entry name" value="Homeodomain-like_sf"/>
</dbReference>
<dbReference type="InterPro" id="IPR036388">
    <property type="entry name" value="WH-like_DNA-bd_sf"/>
</dbReference>
<name>A0A1I1WHJ4_9BURK</name>
<dbReference type="CDD" id="cd05013">
    <property type="entry name" value="SIS_RpiR"/>
    <property type="match status" value="1"/>
</dbReference>
<reference evidence="8" key="1">
    <citation type="submission" date="2016-10" db="EMBL/GenBank/DDBJ databases">
        <authorList>
            <person name="Varghese N."/>
            <person name="Submissions S."/>
        </authorList>
    </citation>
    <scope>NUCLEOTIDE SEQUENCE [LARGE SCALE GENOMIC DNA]</scope>
    <source>
        <strain evidence="8">DSM 7481</strain>
    </source>
</reference>
<dbReference type="PANTHER" id="PTHR30514">
    <property type="entry name" value="GLUCOKINASE"/>
    <property type="match status" value="1"/>
</dbReference>
<keyword evidence="3" id="KW-0324">Glycolysis</keyword>
<dbReference type="InterPro" id="IPR047640">
    <property type="entry name" value="RpiR-like"/>
</dbReference>